<gene>
    <name evidence="1" type="ORF">A2Y62_21210</name>
</gene>
<organism evidence="1 2">
    <name type="scientific">Candidatus Fischerbacteria bacterium RBG_13_37_8</name>
    <dbReference type="NCBI Taxonomy" id="1817863"/>
    <lineage>
        <taxon>Bacteria</taxon>
        <taxon>Candidatus Fischeribacteriota</taxon>
    </lineage>
</organism>
<protein>
    <submittedName>
        <fullName evidence="1">Uncharacterized protein</fullName>
    </submittedName>
</protein>
<accession>A0A1F5V4Y1</accession>
<reference evidence="1 2" key="1">
    <citation type="journal article" date="2016" name="Nat. Commun.">
        <title>Thousands of microbial genomes shed light on interconnected biogeochemical processes in an aquifer system.</title>
        <authorList>
            <person name="Anantharaman K."/>
            <person name="Brown C.T."/>
            <person name="Hug L.A."/>
            <person name="Sharon I."/>
            <person name="Castelle C.J."/>
            <person name="Probst A.J."/>
            <person name="Thomas B.C."/>
            <person name="Singh A."/>
            <person name="Wilkins M.J."/>
            <person name="Karaoz U."/>
            <person name="Brodie E.L."/>
            <person name="Williams K.H."/>
            <person name="Hubbard S.S."/>
            <person name="Banfield J.F."/>
        </authorList>
    </citation>
    <scope>NUCLEOTIDE SEQUENCE [LARGE SCALE GENOMIC DNA]</scope>
</reference>
<dbReference type="Proteomes" id="UP000178943">
    <property type="component" value="Unassembled WGS sequence"/>
</dbReference>
<dbReference type="STRING" id="1817863.A2Y62_21210"/>
<proteinExistence type="predicted"/>
<dbReference type="AlphaFoldDB" id="A0A1F5V4Y1"/>
<name>A0A1F5V4Y1_9BACT</name>
<evidence type="ECO:0000313" key="2">
    <source>
        <dbReference type="Proteomes" id="UP000178943"/>
    </source>
</evidence>
<comment type="caution">
    <text evidence="1">The sequence shown here is derived from an EMBL/GenBank/DDBJ whole genome shotgun (WGS) entry which is preliminary data.</text>
</comment>
<evidence type="ECO:0000313" key="1">
    <source>
        <dbReference type="EMBL" id="OGF58482.1"/>
    </source>
</evidence>
<sequence>MGNRFDPALHKYYINEIEVPHITGLLPKQEKYVSDEKYEAARKRGEDNHSMIKLFLDTGDIYNDPMLFALDIMLKDHPEFGKVILYEQPLFSKRYMFGGKPDVIFENAKIDFKLNFNNKYYHSLQLAAQEILTMENNISPDTENWFIAYYQNSKFKLKPVYNPEAKKMFLKLVDKYYIDQSINKFLKGEIDG</sequence>
<dbReference type="EMBL" id="MFGW01000245">
    <property type="protein sequence ID" value="OGF58482.1"/>
    <property type="molecule type" value="Genomic_DNA"/>
</dbReference>